<dbReference type="EMBL" id="UYJE01008516">
    <property type="protein sequence ID" value="VDI64525.1"/>
    <property type="molecule type" value="Genomic_DNA"/>
</dbReference>
<gene>
    <name evidence="1" type="ORF">MGAL_10B061456</name>
</gene>
<accession>A0A8B6GJ58</accession>
<dbReference type="AlphaFoldDB" id="A0A8B6GJ58"/>
<sequence length="376" mass="43304">DSRRSCTIYLRDPDIDVNDIIQKIDEIKEMIRRGDCAIALEGASIGSLKLHVTIHNKSFRTKEKLHTDIHLFLHEFFVAASIPFKQGHLYTVILAESDYLVEDNEKKKDLDYQKDKQSQVLKLNVNVKESAFQNKFVLYREVKSFIAGMYNVVTRPDVTLIGSARQVFMIADNDIGRDSTSSFRSMQDSKLRSQEPSVLQTVRSTRPEQVVAAIDFGTRFSGAAFSTKTQNERNPLNVESIQLDKQKSYYKTQTSILLSNKGFKAFGEQAEIKFKIAHLKGKADDLYFFRNFKMQLHGEKLSKSMKLRTIDGKEMSCITVFAACIEHIKEMAYDRIKEVIKDIQDNDIHWVLTVPAIWNEQARQFMIKAAEKVYIY</sequence>
<comment type="caution">
    <text evidence="1">The sequence shown here is derived from an EMBL/GenBank/DDBJ whole genome shotgun (WGS) entry which is preliminary data.</text>
</comment>
<proteinExistence type="predicted"/>
<protein>
    <submittedName>
        <fullName evidence="1">Uncharacterized protein</fullName>
    </submittedName>
</protein>
<reference evidence="1" key="1">
    <citation type="submission" date="2018-11" db="EMBL/GenBank/DDBJ databases">
        <authorList>
            <person name="Alioto T."/>
            <person name="Alioto T."/>
        </authorList>
    </citation>
    <scope>NUCLEOTIDE SEQUENCE</scope>
</reference>
<dbReference type="SUPFAM" id="SSF53067">
    <property type="entry name" value="Actin-like ATPase domain"/>
    <property type="match status" value="1"/>
</dbReference>
<dbReference type="PANTHER" id="PTHR14187:SF5">
    <property type="entry name" value="HEAT SHOCK 70 KDA PROTEIN 12A"/>
    <property type="match status" value="1"/>
</dbReference>
<dbReference type="InterPro" id="IPR043129">
    <property type="entry name" value="ATPase_NBD"/>
</dbReference>
<dbReference type="OrthoDB" id="10473036at2759"/>
<dbReference type="PANTHER" id="PTHR14187">
    <property type="entry name" value="ALPHA KINASE/ELONGATION FACTOR 2 KINASE"/>
    <property type="match status" value="1"/>
</dbReference>
<evidence type="ECO:0000313" key="2">
    <source>
        <dbReference type="Proteomes" id="UP000596742"/>
    </source>
</evidence>
<organism evidence="1 2">
    <name type="scientific">Mytilus galloprovincialis</name>
    <name type="common">Mediterranean mussel</name>
    <dbReference type="NCBI Taxonomy" id="29158"/>
    <lineage>
        <taxon>Eukaryota</taxon>
        <taxon>Metazoa</taxon>
        <taxon>Spiralia</taxon>
        <taxon>Lophotrochozoa</taxon>
        <taxon>Mollusca</taxon>
        <taxon>Bivalvia</taxon>
        <taxon>Autobranchia</taxon>
        <taxon>Pteriomorphia</taxon>
        <taxon>Mytilida</taxon>
        <taxon>Mytiloidea</taxon>
        <taxon>Mytilidae</taxon>
        <taxon>Mytilinae</taxon>
        <taxon>Mytilus</taxon>
    </lineage>
</organism>
<keyword evidence="2" id="KW-1185">Reference proteome</keyword>
<dbReference type="Proteomes" id="UP000596742">
    <property type="component" value="Unassembled WGS sequence"/>
</dbReference>
<name>A0A8B6GJ58_MYTGA</name>
<feature type="non-terminal residue" evidence="1">
    <location>
        <position position="376"/>
    </location>
</feature>
<evidence type="ECO:0000313" key="1">
    <source>
        <dbReference type="EMBL" id="VDI64525.1"/>
    </source>
</evidence>
<dbReference type="Gene3D" id="3.30.420.40">
    <property type="match status" value="1"/>
</dbReference>